<reference evidence="15" key="1">
    <citation type="journal article" date="2025" name="Foods">
        <title>Unveiling the Microbial Signatures of Arabica Coffee Cherries: Insights into Ripeness Specific Diversity, Functional Traits, and Implications for Quality and Safety.</title>
        <authorList>
            <consortium name="RefSeq"/>
            <person name="Tenea G.N."/>
            <person name="Cifuentes V."/>
            <person name="Reyes P."/>
            <person name="Cevallos-Vallejos M."/>
        </authorList>
    </citation>
    <scope>NUCLEOTIDE SEQUENCE [LARGE SCALE GENOMIC DNA]</scope>
</reference>
<dbReference type="GO" id="GO:0005737">
    <property type="term" value="C:cytoplasm"/>
    <property type="evidence" value="ECO:0007669"/>
    <property type="project" value="UniProtKB-SubCell"/>
</dbReference>
<organism evidence="15 16">
    <name type="scientific">Coffea arabica</name>
    <name type="common">Arabian coffee</name>
    <dbReference type="NCBI Taxonomy" id="13443"/>
    <lineage>
        <taxon>Eukaryota</taxon>
        <taxon>Viridiplantae</taxon>
        <taxon>Streptophyta</taxon>
        <taxon>Embryophyta</taxon>
        <taxon>Tracheophyta</taxon>
        <taxon>Spermatophyta</taxon>
        <taxon>Magnoliopsida</taxon>
        <taxon>eudicotyledons</taxon>
        <taxon>Gunneridae</taxon>
        <taxon>Pentapetalae</taxon>
        <taxon>asterids</taxon>
        <taxon>lamiids</taxon>
        <taxon>Gentianales</taxon>
        <taxon>Rubiaceae</taxon>
        <taxon>Ixoroideae</taxon>
        <taxon>Gardenieae complex</taxon>
        <taxon>Bertiereae - Coffeeae clade</taxon>
        <taxon>Coffeeae</taxon>
        <taxon>Coffea</taxon>
    </lineage>
</organism>
<gene>
    <name evidence="16" type="primary">LOC113687511</name>
</gene>
<dbReference type="InterPro" id="IPR038005">
    <property type="entry name" value="RX-like_CC"/>
</dbReference>
<keyword evidence="5" id="KW-0433">Leucine-rich repeat</keyword>
<evidence type="ECO:0000256" key="2">
    <source>
        <dbReference type="ARBA" id="ARBA00004496"/>
    </source>
</evidence>
<evidence type="ECO:0000256" key="11">
    <source>
        <dbReference type="SAM" id="MobiDB-lite"/>
    </source>
</evidence>
<keyword evidence="7" id="KW-0677">Repeat</keyword>
<accession>A0A6P6S3Z8</accession>
<dbReference type="Pfam" id="PF00931">
    <property type="entry name" value="NB-ARC"/>
    <property type="match status" value="1"/>
</dbReference>
<comment type="subcellular location">
    <subcellularLocation>
        <location evidence="2">Cytoplasm</location>
    </subcellularLocation>
</comment>
<dbReference type="Pfam" id="PF23559">
    <property type="entry name" value="WHD_DRP"/>
    <property type="match status" value="1"/>
</dbReference>
<dbReference type="InterPro" id="IPR055414">
    <property type="entry name" value="LRR_R13L4/SHOC2-like"/>
</dbReference>
<evidence type="ECO:0000259" key="12">
    <source>
        <dbReference type="Pfam" id="PF00931"/>
    </source>
</evidence>
<evidence type="ECO:0000256" key="4">
    <source>
        <dbReference type="ARBA" id="ARBA00022490"/>
    </source>
</evidence>
<dbReference type="RefSeq" id="XP_027060908.2">
    <property type="nucleotide sequence ID" value="XM_027205107.2"/>
</dbReference>
<feature type="domain" description="NB-ARC" evidence="12">
    <location>
        <begin position="380"/>
        <end position="553"/>
    </location>
</feature>
<dbReference type="GO" id="GO:0043531">
    <property type="term" value="F:ADP binding"/>
    <property type="evidence" value="ECO:0007669"/>
    <property type="project" value="InterPro"/>
</dbReference>
<feature type="domain" description="Disease resistance R13L4/SHOC-2-like LRR" evidence="14">
    <location>
        <begin position="780"/>
        <end position="1040"/>
    </location>
</feature>
<feature type="region of interest" description="Disordered" evidence="11">
    <location>
        <begin position="1"/>
        <end position="30"/>
    </location>
</feature>
<dbReference type="InterPro" id="IPR002182">
    <property type="entry name" value="NB-ARC"/>
</dbReference>
<dbReference type="InterPro" id="IPR042197">
    <property type="entry name" value="Apaf_helical"/>
</dbReference>
<dbReference type="InterPro" id="IPR027417">
    <property type="entry name" value="P-loop_NTPase"/>
</dbReference>
<comment type="similarity">
    <text evidence="3">Belongs to the disease resistance NB-LRR family.</text>
</comment>
<dbReference type="InterPro" id="IPR032675">
    <property type="entry name" value="LRR_dom_sf"/>
</dbReference>
<dbReference type="Gene3D" id="1.10.10.10">
    <property type="entry name" value="Winged helix-like DNA-binding domain superfamily/Winged helix DNA-binding domain"/>
    <property type="match status" value="1"/>
</dbReference>
<dbReference type="GO" id="GO:0005524">
    <property type="term" value="F:ATP binding"/>
    <property type="evidence" value="ECO:0007669"/>
    <property type="project" value="UniProtKB-KW"/>
</dbReference>
<dbReference type="InterPro" id="IPR044974">
    <property type="entry name" value="Disease_R_plants"/>
</dbReference>
<dbReference type="GeneID" id="113687511"/>
<dbReference type="SUPFAM" id="SSF52058">
    <property type="entry name" value="L domain-like"/>
    <property type="match status" value="1"/>
</dbReference>
<dbReference type="PANTHER" id="PTHR23155">
    <property type="entry name" value="DISEASE RESISTANCE PROTEIN RP"/>
    <property type="match status" value="1"/>
</dbReference>
<proteinExistence type="inferred from homology"/>
<sequence length="1100" mass="125152">MNRKKGLTDDDQGRRGMGDPPESGHRIPEAAGKWKCECTRRVAIQNAQEEAEVANGTEGNLVPPIYRGRKENPVQDLLPKIIPVEPEVHRTCFQALIASKISRQPYEKKDEHIFRVFINTLLIYLWEILKTGGCVMMSLKDRLKMVYDGLRSLRIILKGNPDVFDEKMRDLTGLLLCDAGLVIFSLSLDEIKDGSVKEMDLESFQNFLKRIKLIKAIVAEKYPETSPSSKFPRTNELGFIDFLLKYIGDLTNPDAHSVALSNYRIHAIHEELVYLRSFLGRIVELRNKDQELQALWDRVVEVAYNIEFLIDSLLDGDILDSSSISFDSVEKEIKIIKAVALNISDRKTLDLNVKEVTKRPNNMPSQGSMPIINDMIVGLEDEATSIINRLTRGSSQLQIVPIVGMPGLGKTTLAKKVYNNSFVTSYFYTRAWCTVSQVYHRKNLLLEILTCIHSKPPTNFSEMCEEDLAAEVRRGLLRTRYLIVLDDIWDTEAWNELEASFPDNRNGSRVIVTSRKSDVAAPIDKLGEGPHFLRPLTPDESWDLLNMKLFPGNDLPPPELCELQTKIVEMCQGLPLTIVILAGILANEDQHGWKELVDGLSSRIVSSIEQCSAAIELSYKNLPDNLKPCFLYFRAFPEDHDHTTKKLIWLWEAEGFTQKTEFKSVEDVANDFLMDLIHRSLVIVSKQSSIGGVKACRVHDLLHEFCVTKGKEENFLQLVRGYDEIYTFRVPRNLRRLCINSNPEHFCKSRLFAPTIHSLIHSYGGKRLRRCGLELSSIFGIFKLVRVLELSNINLGTAFPRELELLVQLRYLAILGAMRSIPSSIDNLSNLETFIFNMVVQTILLPDTIWNLKKLRRLQITDFELSTDNLDTAADLYDLNTFSGLSLSSWATIRKVFRKIPNIHKLKCTLVAGNEHNWVSADKILVLDFLSGLESLNLMFHHDTWLPNPCQFEFQFPLATRKLTLSGFRFPWSKISAIENLPNLEVLKLRCDAFKGEIWNMEKEGFPKVRFLEISALDIVKWTAYEGVDCFPSLQNLVLISCGSLKEIPSCLGSSTLEIIEVSHCPFSASFIEPLQEEQMDLGNADLKIDISSHEDEMDY</sequence>
<keyword evidence="15" id="KW-1185">Reference proteome</keyword>
<dbReference type="Gene3D" id="3.80.10.10">
    <property type="entry name" value="Ribonuclease Inhibitor"/>
    <property type="match status" value="1"/>
</dbReference>
<evidence type="ECO:0000256" key="7">
    <source>
        <dbReference type="ARBA" id="ARBA00022737"/>
    </source>
</evidence>
<dbReference type="GO" id="GO:0009626">
    <property type="term" value="P:plant-type hypersensitive response"/>
    <property type="evidence" value="ECO:0007669"/>
    <property type="project" value="UniProtKB-KW"/>
</dbReference>
<dbReference type="SUPFAM" id="SSF52540">
    <property type="entry name" value="P-loop containing nucleoside triphosphate hydrolases"/>
    <property type="match status" value="1"/>
</dbReference>
<evidence type="ECO:0000259" key="13">
    <source>
        <dbReference type="Pfam" id="PF23559"/>
    </source>
</evidence>
<evidence type="ECO:0000256" key="3">
    <source>
        <dbReference type="ARBA" id="ARBA00008894"/>
    </source>
</evidence>
<evidence type="ECO:0000313" key="16">
    <source>
        <dbReference type="RefSeq" id="XP_027060908.2"/>
    </source>
</evidence>
<reference evidence="16" key="2">
    <citation type="submission" date="2025-08" db="UniProtKB">
        <authorList>
            <consortium name="RefSeq"/>
        </authorList>
    </citation>
    <scope>IDENTIFICATION</scope>
    <source>
        <tissue evidence="16">Leaves</tissue>
    </source>
</reference>
<dbReference type="InterPro" id="IPR036388">
    <property type="entry name" value="WH-like_DNA-bd_sf"/>
</dbReference>
<dbReference type="Gene3D" id="1.10.8.430">
    <property type="entry name" value="Helical domain of apoptotic protease-activating factors"/>
    <property type="match status" value="1"/>
</dbReference>
<dbReference type="AlphaFoldDB" id="A0A6P6S3Z8"/>
<keyword evidence="4" id="KW-0963">Cytoplasm</keyword>
<dbReference type="PANTHER" id="PTHR23155:SF1152">
    <property type="entry name" value="AAA+ ATPASE DOMAIN-CONTAINING PROTEIN"/>
    <property type="match status" value="1"/>
</dbReference>
<dbReference type="CDD" id="cd14798">
    <property type="entry name" value="RX-CC_like"/>
    <property type="match status" value="1"/>
</dbReference>
<protein>
    <submittedName>
        <fullName evidence="16">Late blight resistance protein homolog R1A-3</fullName>
    </submittedName>
</protein>
<evidence type="ECO:0000259" key="14">
    <source>
        <dbReference type="Pfam" id="PF23598"/>
    </source>
</evidence>
<dbReference type="InterPro" id="IPR058922">
    <property type="entry name" value="WHD_DRP"/>
</dbReference>
<evidence type="ECO:0000256" key="8">
    <source>
        <dbReference type="ARBA" id="ARBA00022741"/>
    </source>
</evidence>
<dbReference type="Proteomes" id="UP001652660">
    <property type="component" value="Chromosome 5e"/>
</dbReference>
<comment type="function">
    <text evidence="1">Confers resistance to late blight (Phytophthora infestans) races carrying the avirulence gene Avr1. Resistance proteins guard the plant against pathogens that contain an appropriate avirulence protein via an indirect interaction with this avirulence protein. That triggers a defense system including the hypersensitive response, which restricts the pathogen growth.</text>
</comment>
<keyword evidence="9" id="KW-0611">Plant defense</keyword>
<evidence type="ECO:0000256" key="6">
    <source>
        <dbReference type="ARBA" id="ARBA00022667"/>
    </source>
</evidence>
<dbReference type="GO" id="GO:0051607">
    <property type="term" value="P:defense response to virus"/>
    <property type="evidence" value="ECO:0007669"/>
    <property type="project" value="UniProtKB-ARBA"/>
</dbReference>
<evidence type="ECO:0000256" key="10">
    <source>
        <dbReference type="ARBA" id="ARBA00022840"/>
    </source>
</evidence>
<name>A0A6P6S3Z8_COFAR</name>
<keyword evidence="10" id="KW-0067">ATP-binding</keyword>
<evidence type="ECO:0000313" key="15">
    <source>
        <dbReference type="Proteomes" id="UP001652660"/>
    </source>
</evidence>
<keyword evidence="6" id="KW-0381">Hypersensitive response</keyword>
<feature type="domain" description="Disease resistance protein winged helix" evidence="13">
    <location>
        <begin position="636"/>
        <end position="705"/>
    </location>
</feature>
<evidence type="ECO:0000256" key="9">
    <source>
        <dbReference type="ARBA" id="ARBA00022821"/>
    </source>
</evidence>
<evidence type="ECO:0000256" key="5">
    <source>
        <dbReference type="ARBA" id="ARBA00022614"/>
    </source>
</evidence>
<dbReference type="OrthoDB" id="1935686at2759"/>
<keyword evidence="8" id="KW-0547">Nucleotide-binding</keyword>
<dbReference type="PRINTS" id="PR00364">
    <property type="entry name" value="DISEASERSIST"/>
</dbReference>
<evidence type="ECO:0000256" key="1">
    <source>
        <dbReference type="ARBA" id="ARBA00002074"/>
    </source>
</evidence>
<dbReference type="Gene3D" id="3.40.50.300">
    <property type="entry name" value="P-loop containing nucleotide triphosphate hydrolases"/>
    <property type="match status" value="1"/>
</dbReference>
<dbReference type="Pfam" id="PF23598">
    <property type="entry name" value="LRR_14"/>
    <property type="match status" value="1"/>
</dbReference>